<proteinExistence type="predicted"/>
<dbReference type="EMBL" id="FZPD01000002">
    <property type="protein sequence ID" value="SNS82031.1"/>
    <property type="molecule type" value="Genomic_DNA"/>
</dbReference>
<reference evidence="1 2" key="1">
    <citation type="submission" date="2017-06" db="EMBL/GenBank/DDBJ databases">
        <authorList>
            <person name="Kim H.J."/>
            <person name="Triplett B.A."/>
        </authorList>
    </citation>
    <scope>NUCLEOTIDE SEQUENCE [LARGE SCALE GENOMIC DNA]</scope>
    <source>
        <strain evidence="1 2">DSM 19307</strain>
    </source>
</reference>
<protein>
    <submittedName>
        <fullName evidence="1">Uncharacterized protein</fullName>
    </submittedName>
</protein>
<evidence type="ECO:0000313" key="1">
    <source>
        <dbReference type="EMBL" id="SNS82031.1"/>
    </source>
</evidence>
<name>A0A239HLM1_EKHLU</name>
<dbReference type="OrthoDB" id="1467542at2"/>
<accession>A0A239HLM1</accession>
<gene>
    <name evidence="1" type="ORF">SAMN05421640_1374</name>
</gene>
<keyword evidence="2" id="KW-1185">Reference proteome</keyword>
<dbReference type="AlphaFoldDB" id="A0A239HLM1"/>
<dbReference type="RefSeq" id="WP_089356112.1">
    <property type="nucleotide sequence ID" value="NZ_FZPD01000002.1"/>
</dbReference>
<evidence type="ECO:0000313" key="2">
    <source>
        <dbReference type="Proteomes" id="UP000198393"/>
    </source>
</evidence>
<organism evidence="1 2">
    <name type="scientific">Ekhidna lutea</name>
    <dbReference type="NCBI Taxonomy" id="447679"/>
    <lineage>
        <taxon>Bacteria</taxon>
        <taxon>Pseudomonadati</taxon>
        <taxon>Bacteroidota</taxon>
        <taxon>Cytophagia</taxon>
        <taxon>Cytophagales</taxon>
        <taxon>Reichenbachiellaceae</taxon>
        <taxon>Ekhidna</taxon>
    </lineage>
</organism>
<sequence length="135" mass="15881">MELRSDVHVESAKIQNEIKNFLGLRSDEVIFEFANNDGKVKLDLITINPRHNQSFLFKTITGFDKMDVLHKMLDYVRTHKDKESSFTIQWMMKGMNELQTSYFRAKNMYDAMDKLYYGRDMNNLTVFSIVLNPVA</sequence>
<dbReference type="Proteomes" id="UP000198393">
    <property type="component" value="Unassembled WGS sequence"/>
</dbReference>